<evidence type="ECO:0000313" key="71">
    <source>
        <dbReference type="Proteomes" id="UP000344343"/>
    </source>
</evidence>
<dbReference type="Proteomes" id="UP000525850">
    <property type="component" value="Unassembled WGS sequence"/>
</dbReference>
<dbReference type="GO" id="GO:0046983">
    <property type="term" value="F:protein dimerization activity"/>
    <property type="evidence" value="ECO:0007669"/>
    <property type="project" value="InterPro"/>
</dbReference>
<evidence type="ECO:0000313" key="17">
    <source>
        <dbReference type="EMBL" id="EAC5549020.1"/>
    </source>
</evidence>
<evidence type="ECO:0000313" key="24">
    <source>
        <dbReference type="EMBL" id="EAD5785155.1"/>
    </source>
</evidence>
<dbReference type="Proteomes" id="UP000566721">
    <property type="component" value="Unassembled WGS sequence"/>
</dbReference>
<dbReference type="EMBL" id="AAAJKI010000046">
    <property type="protein sequence ID" value="EAC6549361.1"/>
    <property type="molecule type" value="Genomic_DNA"/>
</dbReference>
<dbReference type="Proteomes" id="UP000842809">
    <property type="component" value="Unassembled WGS sequence"/>
</dbReference>
<evidence type="ECO:0000259" key="15">
    <source>
        <dbReference type="PROSITE" id="PS50109"/>
    </source>
</evidence>
<dbReference type="EMBL" id="AAHZFY010000011">
    <property type="protein sequence ID" value="ECB9513424.1"/>
    <property type="molecule type" value="Genomic_DNA"/>
</dbReference>
<evidence type="ECO:0000313" key="91">
    <source>
        <dbReference type="Proteomes" id="UP000478682"/>
    </source>
</evidence>
<evidence type="ECO:0000313" key="39">
    <source>
        <dbReference type="EMBL" id="EAG9519769.1"/>
    </source>
</evidence>
<evidence type="ECO:0000313" key="92">
    <source>
        <dbReference type="Proteomes" id="UP000478704"/>
    </source>
</evidence>
<evidence type="ECO:0000313" key="37">
    <source>
        <dbReference type="EMBL" id="EAG6990014.1"/>
    </source>
</evidence>
<evidence type="ECO:0000313" key="76">
    <source>
        <dbReference type="Proteomes" id="UP000364988"/>
    </source>
</evidence>
<dbReference type="EMBL" id="AALEDS010000002">
    <property type="protein sequence ID" value="ECY6543269.1"/>
    <property type="molecule type" value="Genomic_DNA"/>
</dbReference>
<dbReference type="Proteomes" id="UP000840039">
    <property type="component" value="Unassembled WGS sequence"/>
</dbReference>
<dbReference type="EMBL" id="AANPAU010000002">
    <property type="protein sequence ID" value="EDP8513184.1"/>
    <property type="molecule type" value="Genomic_DNA"/>
</dbReference>
<dbReference type="EMBL" id="AABBYJ010000001">
    <property type="protein sequence ID" value="EAG4329944.1"/>
    <property type="molecule type" value="Genomic_DNA"/>
</dbReference>
<evidence type="ECO:0000313" key="90">
    <source>
        <dbReference type="Proteomes" id="UP000467536"/>
    </source>
</evidence>
<dbReference type="Proteomes" id="UP000398321">
    <property type="component" value="Unassembled WGS sequence"/>
</dbReference>
<dbReference type="InterPro" id="IPR050482">
    <property type="entry name" value="Sensor_HK_TwoCompSys"/>
</dbReference>
<evidence type="ECO:0000313" key="53">
    <source>
        <dbReference type="EMBL" id="EDO0985164.1"/>
    </source>
</evidence>
<dbReference type="GO" id="GO:0005524">
    <property type="term" value="F:ATP binding"/>
    <property type="evidence" value="ECO:0007669"/>
    <property type="project" value="UniProtKB-UniRule"/>
</dbReference>
<evidence type="ECO:0000313" key="100">
    <source>
        <dbReference type="Proteomes" id="UP000533021"/>
    </source>
</evidence>
<dbReference type="EMBL" id="AAALRN010000001">
    <property type="protein sequence ID" value="EAD1183676.1"/>
    <property type="molecule type" value="Genomic_DNA"/>
</dbReference>
<evidence type="ECO:0000313" key="96">
    <source>
        <dbReference type="Proteomes" id="UP000525850"/>
    </source>
</evidence>
<evidence type="ECO:0000256" key="1">
    <source>
        <dbReference type="ARBA" id="ARBA00000085"/>
    </source>
</evidence>
<dbReference type="Proteomes" id="UP000549379">
    <property type="component" value="Unassembled WGS sequence"/>
</dbReference>
<evidence type="ECO:0000313" key="22">
    <source>
        <dbReference type="EMBL" id="EAD3791371.1"/>
    </source>
</evidence>
<dbReference type="InterPro" id="IPR005467">
    <property type="entry name" value="His_kinase_dom"/>
</dbReference>
<evidence type="ECO:0000313" key="75">
    <source>
        <dbReference type="Proteomes" id="UP000358545"/>
    </source>
</evidence>
<sequence length="352" mass="39738">MSFSKLMMAVCSGLLLVATAIGTVGYYFFSEGSWYKILIEQKIFYIPFVVFVPLTAISIGLIIGGLLGYFVKQKFESIDFSIRLLGQGDLEKKITSEEDENFLEVQQVYKQIDRLRDKMKAQTILTQKLASDRAESTGQTKEAILSEERHRIARELHDSVSQQLFAAMMLLSALNEQSEKSATPAMQKQLKMVESIVNESQSEMRALLLHLRPTQLEGKSLKTGIEQLLKELTTKLPIEVEWQIEDISLQKGIEDHLFRIVQELLSNTLRHSKAKLLEVRLVTMDNLAVMKVVDDGVGFDMDNVRQGSYGLQNMRERVAEFGGTIKIISFPGRGTSVEIKIPLVAKKDVESE</sequence>
<evidence type="ECO:0000313" key="57">
    <source>
        <dbReference type="EMBL" id="HAB8557999.1"/>
    </source>
</evidence>
<evidence type="ECO:0000313" key="28">
    <source>
        <dbReference type="EMBL" id="EAG0865955.1"/>
    </source>
</evidence>
<evidence type="ECO:0000313" key="18">
    <source>
        <dbReference type="EMBL" id="EAC6549361.1"/>
    </source>
</evidence>
<dbReference type="EMBL" id="AABEMN010000010">
    <property type="protein sequence ID" value="EAG9519769.1"/>
    <property type="molecule type" value="Genomic_DNA"/>
</dbReference>
<evidence type="ECO:0000313" key="69">
    <source>
        <dbReference type="Proteomes" id="UP000337746"/>
    </source>
</evidence>
<keyword evidence="7 13" id="KW-0547">Nucleotide-binding</keyword>
<dbReference type="Proteomes" id="UP000345329">
    <property type="component" value="Unassembled WGS sequence"/>
</dbReference>
<evidence type="ECO:0000313" key="93">
    <source>
        <dbReference type="Proteomes" id="UP000481141"/>
    </source>
</evidence>
<evidence type="ECO:0000313" key="60">
    <source>
        <dbReference type="EMBL" id="HAC1754477.1"/>
    </source>
</evidence>
<evidence type="ECO:0000313" key="46">
    <source>
        <dbReference type="EMBL" id="ECB9513424.1"/>
    </source>
</evidence>
<evidence type="ECO:0000313" key="104">
    <source>
        <dbReference type="Proteomes" id="UP000548278"/>
    </source>
</evidence>
<dbReference type="Proteomes" id="UP000331186">
    <property type="component" value="Unassembled WGS sequence"/>
</dbReference>
<dbReference type="InterPro" id="IPR011712">
    <property type="entry name" value="Sig_transdc_His_kin_sub3_dim/P"/>
</dbReference>
<evidence type="ECO:0000313" key="32">
    <source>
        <dbReference type="EMBL" id="EAG2513782.1"/>
    </source>
</evidence>
<evidence type="ECO:0000313" key="74">
    <source>
        <dbReference type="Proteomes" id="UP000354255"/>
    </source>
</evidence>
<dbReference type="KEGG" id="lmok:CQ02_05330"/>
<evidence type="ECO:0000256" key="13">
    <source>
        <dbReference type="PIRNR" id="PIRNR037431"/>
    </source>
</evidence>
<evidence type="ECO:0000313" key="67">
    <source>
        <dbReference type="Proteomes" id="UP000331186"/>
    </source>
</evidence>
<dbReference type="Proteomes" id="UP000840197">
    <property type="component" value="Unassembled WGS sequence"/>
</dbReference>
<keyword evidence="11 13" id="KW-0902">Two-component regulatory system</keyword>
<dbReference type="Pfam" id="PF02518">
    <property type="entry name" value="HATPase_c"/>
    <property type="match status" value="1"/>
</dbReference>
<evidence type="ECO:0000313" key="49">
    <source>
        <dbReference type="EMBL" id="ECY6543269.1"/>
    </source>
</evidence>
<dbReference type="Proteomes" id="UP000522199">
    <property type="component" value="Unassembled WGS sequence"/>
</dbReference>
<evidence type="ECO:0000313" key="48">
    <source>
        <dbReference type="EMBL" id="ECX6923296.1"/>
    </source>
</evidence>
<dbReference type="EMBL" id="AABBZO010000016">
    <property type="protein sequence ID" value="EAG4463114.1"/>
    <property type="molecule type" value="Genomic_DNA"/>
</dbReference>
<evidence type="ECO:0000313" key="110">
    <source>
        <dbReference type="Proteomes" id="UP000844415"/>
    </source>
</evidence>
<dbReference type="Proteomes" id="UP000393182">
    <property type="component" value="Unassembled WGS sequence"/>
</dbReference>
<dbReference type="Proteomes" id="UP000467347">
    <property type="component" value="Unassembled WGS sequence"/>
</dbReference>
<evidence type="ECO:0000313" key="70">
    <source>
        <dbReference type="Proteomes" id="UP000339309"/>
    </source>
</evidence>
<evidence type="ECO:0000313" key="78">
    <source>
        <dbReference type="Proteomes" id="UP000368512"/>
    </source>
</evidence>
<evidence type="ECO:0000256" key="7">
    <source>
        <dbReference type="ARBA" id="ARBA00022741"/>
    </source>
</evidence>
<dbReference type="Proteomes" id="UP000339309">
    <property type="component" value="Unassembled WGS sequence"/>
</dbReference>
<keyword evidence="6 14" id="KW-0812">Transmembrane</keyword>
<dbReference type="Proteomes" id="UP000410967">
    <property type="component" value="Unassembled WGS sequence"/>
</dbReference>
<evidence type="ECO:0000313" key="62">
    <source>
        <dbReference type="EMBL" id="KAA9453639.1"/>
    </source>
</evidence>
<comment type="subcellular location">
    <subcellularLocation>
        <location evidence="2 13">Cell membrane</location>
        <topology evidence="2 13">Multi-pass membrane protein</topology>
    </subcellularLocation>
</comment>
<dbReference type="PROSITE" id="PS50109">
    <property type="entry name" value="HIS_KIN"/>
    <property type="match status" value="1"/>
</dbReference>
<evidence type="ECO:0000313" key="58">
    <source>
        <dbReference type="EMBL" id="HAC0012869.1"/>
    </source>
</evidence>
<dbReference type="EMBL" id="AACJYH010000004">
    <property type="protein sequence ID" value="EAK8897258.1"/>
    <property type="molecule type" value="Genomic_DNA"/>
</dbReference>
<dbReference type="EMBL" id="AABFVG010000002">
    <property type="protein sequence ID" value="EAH2281379.1"/>
    <property type="molecule type" value="Genomic_DNA"/>
</dbReference>
<proteinExistence type="predicted"/>
<evidence type="ECO:0000313" key="101">
    <source>
        <dbReference type="Proteomes" id="UP000540117"/>
    </source>
</evidence>
<dbReference type="Proteomes" id="UP000527632">
    <property type="component" value="Unassembled WGS sequence"/>
</dbReference>
<evidence type="ECO:0000256" key="10">
    <source>
        <dbReference type="ARBA" id="ARBA00022989"/>
    </source>
</evidence>
<evidence type="ECO:0000313" key="50">
    <source>
        <dbReference type="EMBL" id="ECY9782797.1"/>
    </source>
</evidence>
<dbReference type="Proteomes" id="UP000478704">
    <property type="component" value="Unassembled WGS sequence"/>
</dbReference>
<evidence type="ECO:0000313" key="97">
    <source>
        <dbReference type="Proteomes" id="UP000527632"/>
    </source>
</evidence>
<dbReference type="SUPFAM" id="SSF55874">
    <property type="entry name" value="ATPase domain of HSP90 chaperone/DNA topoisomerase II/histidine kinase"/>
    <property type="match status" value="1"/>
</dbReference>
<evidence type="ECO:0000313" key="88">
    <source>
        <dbReference type="Proteomes" id="UP000460224"/>
    </source>
</evidence>
<reference evidence="49 76" key="8">
    <citation type="submission" date="2019-09" db="EMBL/GenBank/DDBJ databases">
        <authorList>
            <consortium name="GenomeTrakr network: Whole genome sequencing for foodborne pathogen traceback"/>
        </authorList>
    </citation>
    <scope>NUCLEOTIDE SEQUENCE [LARGE SCALE GENOMIC DNA]</scope>
    <source>
        <strain evidence="37 104">CFSAN004300</strain>
        <strain evidence="38 95">CFSAN072474</strain>
        <strain evidence="49 76">FLAG-55987</strain>
        <strain evidence="44 84">PHLUSALM00088</strain>
    </source>
</reference>
<evidence type="ECO:0000313" key="44">
    <source>
        <dbReference type="EMBL" id="EAK9316662.1"/>
    </source>
</evidence>
<evidence type="ECO:0000313" key="30">
    <source>
        <dbReference type="EMBL" id="EAG2085695.1"/>
    </source>
</evidence>
<dbReference type="Gene3D" id="1.20.5.1930">
    <property type="match status" value="1"/>
</dbReference>
<evidence type="ECO:0000313" key="106">
    <source>
        <dbReference type="Proteomes" id="UP000566721"/>
    </source>
</evidence>
<dbReference type="Proteomes" id="UP000544530">
    <property type="component" value="Unassembled WGS sequence"/>
</dbReference>
<evidence type="ECO:0000313" key="103">
    <source>
        <dbReference type="Proteomes" id="UP000546397"/>
    </source>
</evidence>
<dbReference type="EMBL" id="DAAIJL010000012">
    <property type="protein sequence ID" value="HAB8557999.1"/>
    <property type="molecule type" value="Genomic_DNA"/>
</dbReference>
<reference evidence="99 100" key="7">
    <citation type="submission" date="2019-04" db="EMBL/GenBank/DDBJ databases">
        <authorList>
            <person name="Ashton P.M."/>
            <person name="Dallman T."/>
            <person name="Nair S."/>
            <person name="De Pinna E."/>
            <person name="Peters T."/>
            <person name="Grant K."/>
        </authorList>
    </citation>
    <scope>NUCLEOTIDE SEQUENCE [LARGE SCALE GENOMIC DNA]</scope>
    <source>
        <strain evidence="40 100">282333</strain>
        <strain evidence="41 99">282352</strain>
        <strain evidence="39 103">289003</strain>
        <strain evidence="53 90">788324</strain>
        <strain evidence="27">RL15000286</strain>
    </source>
</reference>
<dbReference type="EMBL" id="AAAMZD010000001">
    <property type="protein sequence ID" value="EAD3791371.1"/>
    <property type="molecule type" value="Genomic_DNA"/>
</dbReference>
<dbReference type="EMBL" id="AAAIKW010000001">
    <property type="protein sequence ID" value="EAC4550960.1"/>
    <property type="molecule type" value="Genomic_DNA"/>
</dbReference>
<evidence type="ECO:0000313" key="83">
    <source>
        <dbReference type="Proteomes" id="UP000403352"/>
    </source>
</evidence>
<dbReference type="Proteomes" id="UP000423131">
    <property type="component" value="Unassembled WGS sequence"/>
</dbReference>
<dbReference type="Proteomes" id="UP000530452">
    <property type="component" value="Unassembled WGS sequence"/>
</dbReference>
<protein>
    <recommendedName>
        <fullName evidence="13">Sensor histidine kinase</fullName>
        <ecNumber evidence="13">2.7.13.3</ecNumber>
    </recommendedName>
</protein>
<evidence type="ECO:0000313" key="59">
    <source>
        <dbReference type="EMBL" id="HAC0273817.1"/>
    </source>
</evidence>
<evidence type="ECO:0000313" key="98">
    <source>
        <dbReference type="Proteomes" id="UP000528151"/>
    </source>
</evidence>
<dbReference type="EMBL" id="DAAEEB010000004">
    <property type="protein sequence ID" value="HAA8052891.1"/>
    <property type="molecule type" value="Genomic_DNA"/>
</dbReference>
<evidence type="ECO:0000256" key="14">
    <source>
        <dbReference type="SAM" id="Phobius"/>
    </source>
</evidence>
<evidence type="ECO:0000313" key="16">
    <source>
        <dbReference type="EMBL" id="EAC4550960.1"/>
    </source>
</evidence>
<dbReference type="Proteomes" id="UP000376505">
    <property type="component" value="Unassembled WGS sequence"/>
</dbReference>
<evidence type="ECO:0000313" key="42">
    <source>
        <dbReference type="EMBL" id="EAH4240641.1"/>
    </source>
</evidence>
<evidence type="ECO:0000313" key="26">
    <source>
        <dbReference type="EMBL" id="EAE2352930.1"/>
    </source>
</evidence>
<evidence type="ECO:0000313" key="52">
    <source>
        <dbReference type="EMBL" id="EDN9835220.1"/>
    </source>
</evidence>
<evidence type="ECO:0000256" key="5">
    <source>
        <dbReference type="ARBA" id="ARBA00022679"/>
    </source>
</evidence>
<dbReference type="EMBL" id="AAASLB010000001">
    <property type="protein sequence ID" value="EAE4941023.1"/>
    <property type="molecule type" value="Genomic_DNA"/>
</dbReference>
<evidence type="ECO:0000313" key="66">
    <source>
        <dbReference type="Proteomes" id="UP000272537"/>
    </source>
</evidence>
<dbReference type="PIRSF" id="PIRSF037431">
    <property type="entry name" value="STHK_LiaS"/>
    <property type="match status" value="1"/>
</dbReference>
<evidence type="ECO:0000313" key="38">
    <source>
        <dbReference type="EMBL" id="EAG9387506.1"/>
    </source>
</evidence>
<dbReference type="Proteomes" id="UP000455569">
    <property type="component" value="Unassembled WGS sequence"/>
</dbReference>
<dbReference type="EMBL" id="AABATR010000001">
    <property type="protein sequence ID" value="EAG1892536.1"/>
    <property type="molecule type" value="Genomic_DNA"/>
</dbReference>
<evidence type="ECO:0000313" key="72">
    <source>
        <dbReference type="Proteomes" id="UP000345329"/>
    </source>
</evidence>
<dbReference type="Gene3D" id="3.30.565.10">
    <property type="entry name" value="Histidine kinase-like ATPase, C-terminal domain"/>
    <property type="match status" value="1"/>
</dbReference>
<dbReference type="EMBL" id="AABBAW010000001">
    <property type="protein sequence ID" value="EAG2513782.1"/>
    <property type="molecule type" value="Genomic_DNA"/>
</dbReference>
<dbReference type="GO" id="GO:0000155">
    <property type="term" value="F:phosphorelay sensor kinase activity"/>
    <property type="evidence" value="ECO:0007669"/>
    <property type="project" value="UniProtKB-UniRule"/>
</dbReference>
<evidence type="ECO:0000313" key="33">
    <source>
        <dbReference type="EMBL" id="EAG2997956.1"/>
    </source>
</evidence>
<dbReference type="EMBL" id="AABGUK010000001">
    <property type="protein sequence ID" value="EAH4240641.1"/>
    <property type="molecule type" value="Genomic_DNA"/>
</dbReference>
<dbReference type="EMBL" id="AALAQH010000001">
    <property type="protein sequence ID" value="ECX6923296.1"/>
    <property type="molecule type" value="Genomic_DNA"/>
</dbReference>
<evidence type="ECO:0000313" key="40">
    <source>
        <dbReference type="EMBL" id="EAH2281379.1"/>
    </source>
</evidence>
<evidence type="ECO:0000256" key="8">
    <source>
        <dbReference type="ARBA" id="ARBA00022777"/>
    </source>
</evidence>
<dbReference type="SMR" id="A0A0B8RF23"/>
<dbReference type="EMBL" id="JACAVN010000001">
    <property type="protein sequence ID" value="NYA00244.1"/>
    <property type="molecule type" value="Genomic_DNA"/>
</dbReference>
<evidence type="ECO:0000313" key="107">
    <source>
        <dbReference type="Proteomes" id="UP000840197"/>
    </source>
</evidence>
<dbReference type="Proteomes" id="UP000843503">
    <property type="component" value="Unassembled WGS sequence"/>
</dbReference>
<evidence type="ECO:0000313" key="82">
    <source>
        <dbReference type="Proteomes" id="UP000398321"/>
    </source>
</evidence>
<dbReference type="EMBL" id="AANCRK010000001">
    <property type="protein sequence ID" value="EDN7714079.1"/>
    <property type="molecule type" value="Genomic_DNA"/>
</dbReference>
<dbReference type="EMBL" id="QXLS01000001">
    <property type="protein sequence ID" value="RKA10688.1"/>
    <property type="molecule type" value="Genomic_DNA"/>
</dbReference>
<dbReference type="EMBL" id="AABCVX010000001">
    <property type="protein sequence ID" value="EAG6168311.1"/>
    <property type="molecule type" value="Genomic_DNA"/>
</dbReference>
<dbReference type="EMBL" id="DAAJZA010000003">
    <property type="protein sequence ID" value="HAC1754477.1"/>
    <property type="molecule type" value="Genomic_DNA"/>
</dbReference>
<dbReference type="Proteomes" id="UP000548278">
    <property type="component" value="Unassembled WGS sequence"/>
</dbReference>
<dbReference type="Proteomes" id="UP000843775">
    <property type="component" value="Unassembled WGS sequence"/>
</dbReference>
<keyword evidence="12 13" id="KW-0472">Membrane</keyword>
<dbReference type="InterPro" id="IPR036890">
    <property type="entry name" value="HATPase_C_sf"/>
</dbReference>
<dbReference type="EMBL" id="MJTJ01000019">
    <property type="protein sequence ID" value="OET49035.1"/>
    <property type="molecule type" value="Genomic_DNA"/>
</dbReference>
<dbReference type="EMBL" id="AANEHK010000003">
    <property type="protein sequence ID" value="EDO0985164.1"/>
    <property type="molecule type" value="Genomic_DNA"/>
</dbReference>
<dbReference type="Proteomes" id="UP000344343">
    <property type="component" value="Unassembled WGS sequence"/>
</dbReference>
<dbReference type="Proteomes" id="UP000852906">
    <property type="component" value="Unassembled WGS sequence"/>
</dbReference>
<evidence type="ECO:0000313" key="27">
    <source>
        <dbReference type="EMBL" id="EAE4941023.1"/>
    </source>
</evidence>
<evidence type="ECO:0000313" key="111">
    <source>
        <dbReference type="Proteomes" id="UP000852906"/>
    </source>
</evidence>
<dbReference type="Proteomes" id="UP000841146">
    <property type="component" value="Unassembled WGS sequence"/>
</dbReference>
<dbReference type="KEGG" id="lmv:Y193_10635"/>
<dbReference type="Proteomes" id="UP000533021">
    <property type="component" value="Unassembled WGS sequence"/>
</dbReference>
<evidence type="ECO:0000313" key="23">
    <source>
        <dbReference type="EMBL" id="EAD5773766.1"/>
    </source>
</evidence>
<dbReference type="EMBL" id="AAAIXK010000001">
    <property type="protein sequence ID" value="EAC5549020.1"/>
    <property type="molecule type" value="Genomic_DNA"/>
</dbReference>
<dbReference type="Proteomes" id="UP000427828">
    <property type="component" value="Unassembled WGS sequence"/>
</dbReference>
<dbReference type="Proteomes" id="UP000489121">
    <property type="component" value="Unassembled WGS sequence"/>
</dbReference>
<feature type="domain" description="Histidine kinase" evidence="15">
    <location>
        <begin position="151"/>
        <end position="345"/>
    </location>
</feature>
<dbReference type="Proteomes" id="UP000368512">
    <property type="component" value="Unassembled WGS sequence"/>
</dbReference>
<dbReference type="PANTHER" id="PTHR24421">
    <property type="entry name" value="NITRATE/NITRITE SENSOR PROTEIN NARX-RELATED"/>
    <property type="match status" value="1"/>
</dbReference>
<evidence type="ECO:0000313" key="86">
    <source>
        <dbReference type="Proteomes" id="UP000427828"/>
    </source>
</evidence>
<dbReference type="InterPro" id="IPR017202">
    <property type="entry name" value="LiaS/VraS"/>
</dbReference>
<reference evidence="69 72" key="5">
    <citation type="submission" date="2018-06" db="EMBL/GenBank/DDBJ databases">
        <authorList>
            <consortium name="GenomeTrakr: Next Generation Sequencing Network for Food Pathogen Tracability"/>
        </authorList>
    </citation>
    <scope>NUCLEOTIDE SEQUENCE [LARGE SCALE GENOMIC DNA]</scope>
    <source>
        <strain evidence="33 105">10B02965A-1</strain>
        <strain evidence="19 78">CFSAN008042</strain>
        <strain evidence="35 98">CFSAN063727</strain>
        <strain evidence="51 87">CFSAN102901</strain>
        <strain evidence="25 80">FDA00006494</strain>
        <strain evidence="17 77">FDA00007096</strain>
        <strain evidence="21 83">FDA00008584</strain>
        <strain evidence="31">FDA00011243</strain>
        <strain evidence="18 67">FDA00013332</strain>
        <strain evidence="24 71">FDA00013853</strain>
        <strain evidence="45 85">FDA00014336</strain>
        <strain evidence="47 81">FDA00014370</strain>
        <strain evidence="46 82">FDA00014392</strain>
        <strain evidence="54">FDA00015054</strain>
        <strain evidence="34 101">FDA1005580-S054-001</strain>
        <strain evidence="92">FDA1090798-S029-001</strain>
        <strain evidence="93">FDA956581-098-004</strain>
        <strain evidence="32 96">FDA960927-006-004</strain>
        <strain evidence="36 106">FLAG-38921</strain>
        <strain evidence="48 86">FLAG-51482A</strain>
        <strain evidence="30 69">FLAG-54356</strain>
        <strain evidence="23 79">FSIS31901579</strain>
        <strain evidence="42 97">LS1344</strain>
        <strain evidence="52 89">OSF101448</strain>
        <strain evidence="22 72">VA-WGS-00405</strain>
    </source>
</reference>
<dbReference type="SMART" id="SM00387">
    <property type="entry name" value="HATPase_c"/>
    <property type="match status" value="1"/>
</dbReference>
<evidence type="ECO:0000313" key="105">
    <source>
        <dbReference type="Proteomes" id="UP000549379"/>
    </source>
</evidence>
<reference evidence="68 70" key="6">
    <citation type="submission" date="2018-06" db="EMBL/GenBank/DDBJ databases">
        <authorList>
            <consortium name="PulseNet: The National Subtyping Network for Foodborne Disease Surveillance"/>
            <person name="Tarr C.L."/>
            <person name="Trees E."/>
            <person name="Katz L.S."/>
            <person name="Carleton-Romer H.A."/>
            <person name="Stroika S."/>
            <person name="Kucerova Z."/>
            <person name="Roache K.F."/>
            <person name="Sabol A.L."/>
            <person name="Besser J."/>
            <person name="Gerner-Smidt P."/>
        </authorList>
    </citation>
    <scope>NUCLEOTIDE SEQUENCE [LARGE SCALE GENOMIC DNA]</scope>
    <source>
        <strain evidence="16 70">2015L-6227</strain>
        <strain evidence="26 68">PNUSAL000134</strain>
        <strain evidence="20 74">PNUSAL000910</strain>
        <strain evidence="28 75">PNUSAL002180</strain>
        <strain evidence="29 91">PNUSAL002298</strain>
        <strain evidence="43 73">PNUSAL004402</strain>
        <strain evidence="50 94">PNUSAL005692</strain>
    </source>
</reference>
<organism evidence="49 76">
    <name type="scientific">Listeria monocytogenes</name>
    <dbReference type="NCBI Taxonomy" id="1639"/>
    <lineage>
        <taxon>Bacteria</taxon>
        <taxon>Bacillati</taxon>
        <taxon>Bacillota</taxon>
        <taxon>Bacilli</taxon>
        <taxon>Bacillales</taxon>
        <taxon>Listeriaceae</taxon>
        <taxon>Listeria</taxon>
    </lineage>
</organism>
<evidence type="ECO:0000313" key="19">
    <source>
        <dbReference type="EMBL" id="EAC7479607.1"/>
    </source>
</evidence>
<name>A0A0B8RF23_LISMN</name>
<dbReference type="Proteomes" id="UP000358545">
    <property type="component" value="Unassembled WGS sequence"/>
</dbReference>
<dbReference type="EMBL" id="AAAQQZ010000001">
    <property type="protein sequence ID" value="EAE1337685.1"/>
    <property type="molecule type" value="Genomic_DNA"/>
</dbReference>
<dbReference type="EMBL" id="DAAJFY010000001">
    <property type="protein sequence ID" value="HAC0273817.1"/>
    <property type="molecule type" value="Genomic_DNA"/>
</dbReference>
<dbReference type="Proteomes" id="UP000467536">
    <property type="component" value="Unassembled WGS sequence"/>
</dbReference>
<dbReference type="Proteomes" id="UP000478682">
    <property type="component" value="Unassembled WGS sequence"/>
</dbReference>
<evidence type="ECO:0000313" key="68">
    <source>
        <dbReference type="Proteomes" id="UP000336166"/>
    </source>
</evidence>
<evidence type="ECO:0000313" key="29">
    <source>
        <dbReference type="EMBL" id="EAG1892536.1"/>
    </source>
</evidence>
<dbReference type="RefSeq" id="WP_003726436.1">
    <property type="nucleotide sequence ID" value="NC_021824.1"/>
</dbReference>
<keyword evidence="8 13" id="KW-0418">Kinase</keyword>
<reference evidence="65 66" key="2">
    <citation type="journal article" date="2018" name="BMC Genomics">
        <title>Genes significantly associated with lineage II food isolates of Listeria monocytogenes.</title>
        <authorList>
            <person name="Pirone-Davies C."/>
            <person name="Chen Y."/>
            <person name="Pightling A."/>
            <person name="Ryan G."/>
            <person name="Wang Y."/>
            <person name="Yao K."/>
            <person name="Hoffmann M."/>
            <person name="Allard M.W."/>
        </authorList>
    </citation>
    <scope>NUCLEOTIDE SEQUENCE [LARGE SCALE GENOMIC DNA]</scope>
    <source>
        <strain evidence="65 66">PNUSAL000550</strain>
    </source>
</reference>
<dbReference type="Proteomes" id="UP000336166">
    <property type="component" value="Unassembled WGS sequence"/>
</dbReference>
<evidence type="ECO:0000313" key="77">
    <source>
        <dbReference type="Proteomes" id="UP000365297"/>
    </source>
</evidence>
<dbReference type="EMBL" id="AAHZFN010000004">
    <property type="protein sequence ID" value="ECB9472770.1"/>
    <property type="molecule type" value="Genomic_DNA"/>
</dbReference>
<evidence type="ECO:0000313" key="34">
    <source>
        <dbReference type="EMBL" id="EAG4329944.1"/>
    </source>
</evidence>
<accession>A0A0B8RF23</accession>
<dbReference type="EMBL" id="AANDSR010000001">
    <property type="protein sequence ID" value="EDN9835220.1"/>
    <property type="molecule type" value="Genomic_DNA"/>
</dbReference>
<reference evidence="64 111" key="1">
    <citation type="submission" date="2016-09" db="EMBL/GenBank/DDBJ databases">
        <title>100K Listeria isolates.</title>
        <authorList>
            <person name="Chen P."/>
            <person name="Weimer B.C."/>
            <person name="Kong N."/>
            <person name="Huang B."/>
        </authorList>
    </citation>
    <scope>NUCLEOTIDE SEQUENCE [LARGE SCALE GENOMIC DNA]</scope>
    <source>
        <strain evidence="64 111">BCW_2383</strain>
    </source>
</reference>
<evidence type="ECO:0000313" key="21">
    <source>
        <dbReference type="EMBL" id="EAD1183676.1"/>
    </source>
</evidence>
<evidence type="ECO:0000313" key="63">
    <source>
        <dbReference type="EMBL" id="NYA00244.1"/>
    </source>
</evidence>
<evidence type="ECO:0000313" key="94">
    <source>
        <dbReference type="Proteomes" id="UP000489121"/>
    </source>
</evidence>
<dbReference type="Proteomes" id="UP000528151">
    <property type="component" value="Unassembled WGS sequence"/>
</dbReference>
<evidence type="ECO:0000313" key="84">
    <source>
        <dbReference type="Proteomes" id="UP000410967"/>
    </source>
</evidence>
<reference evidence="56" key="9">
    <citation type="submission" date="2020-01" db="EMBL/GenBank/DDBJ databases">
        <authorList>
            <consortium name="NCBI Pathogen Detection Project"/>
        </authorList>
    </citation>
    <scope>NUCLEOTIDE SEQUENCE</scope>
    <source>
        <strain evidence="55">09CEB371LM</strain>
        <strain evidence="61">2017-325981-023-01</strain>
        <strain evidence="57">CFIAFB20100120</strain>
        <strain evidence="56">CFIAFB20130012</strain>
        <strain evidence="59">CFIAFB20170037</strain>
        <strain evidence="58">CFIAFB20170045</strain>
        <strain evidence="60">DMG1500109</strain>
    </source>
</reference>
<evidence type="ECO:0000313" key="85">
    <source>
        <dbReference type="Proteomes" id="UP000423131"/>
    </source>
</evidence>
<dbReference type="Pfam" id="PF07730">
    <property type="entry name" value="HisKA_3"/>
    <property type="match status" value="1"/>
</dbReference>
<dbReference type="Proteomes" id="UP000354255">
    <property type="component" value="Unassembled WGS sequence"/>
</dbReference>
<dbReference type="EMBL" id="AABAGT010000002">
    <property type="protein sequence ID" value="EAG0865955.1"/>
    <property type="molecule type" value="Genomic_DNA"/>
</dbReference>
<dbReference type="OMA" id="PLDIEWD"/>
<evidence type="ECO:0000256" key="11">
    <source>
        <dbReference type="ARBA" id="ARBA00023012"/>
    </source>
</evidence>
<evidence type="ECO:0000313" key="65">
    <source>
        <dbReference type="EMBL" id="RKA10688.1"/>
    </source>
</evidence>
<dbReference type="EMBL" id="AAANYR010000001">
    <property type="protein sequence ID" value="EAD5785155.1"/>
    <property type="molecule type" value="Genomic_DNA"/>
</dbReference>
<dbReference type="Proteomes" id="UP000364988">
    <property type="component" value="Unassembled WGS sequence"/>
</dbReference>
<evidence type="ECO:0000313" key="55">
    <source>
        <dbReference type="EMBL" id="HAA8052891.1"/>
    </source>
</evidence>
<evidence type="ECO:0000313" key="73">
    <source>
        <dbReference type="Proteomes" id="UP000350032"/>
    </source>
</evidence>
<dbReference type="EMBL" id="QDAY01000001">
    <property type="protein sequence ID" value="KAA9453639.1"/>
    <property type="molecule type" value="Genomic_DNA"/>
</dbReference>
<evidence type="ECO:0000313" key="47">
    <source>
        <dbReference type="EMBL" id="ECC1557299.1"/>
    </source>
</evidence>
<dbReference type="EMBL" id="AABAWE010000001">
    <property type="protein sequence ID" value="EAG2085695.1"/>
    <property type="molecule type" value="Genomic_DNA"/>
</dbReference>
<dbReference type="EMBL" id="AABGHY010000001">
    <property type="protein sequence ID" value="EAH3293175.1"/>
    <property type="molecule type" value="Genomic_DNA"/>
</dbReference>
<dbReference type="Proteomes" id="UP000350032">
    <property type="component" value="Unassembled WGS sequence"/>
</dbReference>
<dbReference type="EMBL" id="AAANYN010000006">
    <property type="protein sequence ID" value="EAD5773766.1"/>
    <property type="molecule type" value="Genomic_DNA"/>
</dbReference>
<evidence type="ECO:0000313" key="20">
    <source>
        <dbReference type="EMBL" id="EAC9039607.1"/>
    </source>
</evidence>
<evidence type="ECO:0000313" key="31">
    <source>
        <dbReference type="EMBL" id="EAG2244044.1"/>
    </source>
</evidence>
<evidence type="ECO:0000313" key="56">
    <source>
        <dbReference type="EMBL" id="HAB8396964.1"/>
    </source>
</evidence>
<dbReference type="EMBL" id="AABAYG010000001">
    <property type="protein sequence ID" value="EAG2244044.1"/>
    <property type="molecule type" value="Genomic_DNA"/>
</dbReference>
<evidence type="ECO:0000313" key="102">
    <source>
        <dbReference type="Proteomes" id="UP000544530"/>
    </source>
</evidence>
<evidence type="ECO:0000313" key="95">
    <source>
        <dbReference type="Proteomes" id="UP000522199"/>
    </source>
</evidence>
<dbReference type="EMBL" id="AAAJWF010000001">
    <property type="protein sequence ID" value="EAC7479607.1"/>
    <property type="molecule type" value="Genomic_DNA"/>
</dbReference>
<dbReference type="EMBL" id="AABBHO010000038">
    <property type="protein sequence ID" value="EAG2997956.1"/>
    <property type="molecule type" value="Genomic_DNA"/>
</dbReference>
<evidence type="ECO:0000313" key="43">
    <source>
        <dbReference type="EMBL" id="EAK8897258.1"/>
    </source>
</evidence>
<evidence type="ECO:0000313" key="81">
    <source>
        <dbReference type="Proteomes" id="UP000389283"/>
    </source>
</evidence>
<dbReference type="Proteomes" id="UP000379076">
    <property type="component" value="Unassembled WGS sequence"/>
</dbReference>
<evidence type="ECO:0000256" key="2">
    <source>
        <dbReference type="ARBA" id="ARBA00004651"/>
    </source>
</evidence>
<evidence type="ECO:0000256" key="9">
    <source>
        <dbReference type="ARBA" id="ARBA00022840"/>
    </source>
</evidence>
<evidence type="ECO:0000256" key="3">
    <source>
        <dbReference type="ARBA" id="ARBA00022475"/>
    </source>
</evidence>
<evidence type="ECO:0000313" key="61">
    <source>
        <dbReference type="EMBL" id="HAJ9592512.1"/>
    </source>
</evidence>
<dbReference type="Proteomes" id="UP000403352">
    <property type="component" value="Unassembled WGS sequence"/>
</dbReference>
<dbReference type="EMBL" id="AABEKY010000004">
    <property type="protein sequence ID" value="EAG9387506.1"/>
    <property type="molecule type" value="Genomic_DNA"/>
</dbReference>
<dbReference type="CDD" id="cd16917">
    <property type="entry name" value="HATPase_UhpB-NarQ-NarX-like"/>
    <property type="match status" value="1"/>
</dbReference>
<dbReference type="EMBL" id="AAAREG010000001">
    <property type="protein sequence ID" value="EAE2352930.1"/>
    <property type="molecule type" value="Genomic_DNA"/>
</dbReference>
<feature type="transmembrane region" description="Helical" evidence="14">
    <location>
        <begin position="44"/>
        <end position="71"/>
    </location>
</feature>
<evidence type="ECO:0000313" key="64">
    <source>
        <dbReference type="EMBL" id="OET49035.1"/>
    </source>
</evidence>
<evidence type="ECO:0000313" key="25">
    <source>
        <dbReference type="EMBL" id="EAE1337685.1"/>
    </source>
</evidence>
<evidence type="ECO:0000313" key="54">
    <source>
        <dbReference type="EMBL" id="EDP8513184.1"/>
    </source>
</evidence>
<comment type="catalytic activity">
    <reaction evidence="1 13">
        <text>ATP + protein L-histidine = ADP + protein N-phospho-L-histidine.</text>
        <dbReference type="EC" id="2.7.13.3"/>
    </reaction>
</comment>
<keyword evidence="9 13" id="KW-0067">ATP-binding</keyword>
<comment type="caution">
    <text evidence="49">The sequence shown here is derived from an EMBL/GenBank/DDBJ whole genome shotgun (WGS) entry which is preliminary data.</text>
</comment>
<evidence type="ECO:0000313" key="109">
    <source>
        <dbReference type="Proteomes" id="UP000843775"/>
    </source>
</evidence>
<dbReference type="EMBL" id="DABJAN010000001">
    <property type="protein sequence ID" value="HAJ9592512.1"/>
    <property type="molecule type" value="Genomic_DNA"/>
</dbReference>
<dbReference type="AlphaFoldDB" id="A0A0B8RF23"/>
<dbReference type="Proteomes" id="UP000365297">
    <property type="component" value="Unassembled WGS sequence"/>
</dbReference>
<evidence type="ECO:0000313" key="41">
    <source>
        <dbReference type="EMBL" id="EAH3293175.1"/>
    </source>
</evidence>
<evidence type="ECO:0000313" key="87">
    <source>
        <dbReference type="Proteomes" id="UP000455569"/>
    </source>
</evidence>
<evidence type="ECO:0000256" key="6">
    <source>
        <dbReference type="ARBA" id="ARBA00022692"/>
    </source>
</evidence>
<evidence type="ECO:0000313" key="80">
    <source>
        <dbReference type="Proteomes" id="UP000379076"/>
    </source>
</evidence>
<dbReference type="Proteomes" id="UP000844415">
    <property type="component" value="Unassembled WGS sequence"/>
</dbReference>
<dbReference type="InterPro" id="IPR003594">
    <property type="entry name" value="HATPase_dom"/>
</dbReference>
<evidence type="ECO:0000313" key="99">
    <source>
        <dbReference type="Proteomes" id="UP000530452"/>
    </source>
</evidence>
<dbReference type="EMBL" id="AACKDQ010000011">
    <property type="protein sequence ID" value="EAK9316662.1"/>
    <property type="molecule type" value="Genomic_DNA"/>
</dbReference>
<evidence type="ECO:0000313" key="51">
    <source>
        <dbReference type="EMBL" id="EDN7714079.1"/>
    </source>
</evidence>
<evidence type="ECO:0000313" key="36">
    <source>
        <dbReference type="EMBL" id="EAG6168311.1"/>
    </source>
</evidence>
<reference evidence="107 108" key="3">
    <citation type="journal article" date="2018" name="Genome Biol.">
        <title>SKESA: strategic k-mer extension for scrupulous assemblies.</title>
        <authorList>
            <person name="Souvorov A."/>
            <person name="Agarwala R."/>
            <person name="Lipman D.J."/>
        </authorList>
    </citation>
    <scope>NUCLEOTIDE SEQUENCE [LARGE SCALE GENOMIC DNA]</scope>
    <source>
        <strain evidence="55">09CEB371LM</strain>
        <strain evidence="61">2017-325981-023-01</strain>
        <strain evidence="57 110">CFIAFB20100120</strain>
        <strain evidence="56 107">CFIAFB20130012</strain>
        <strain evidence="59">CFIAFB20170037</strain>
        <strain evidence="58 108">CFIAFB20170045</strain>
        <strain evidence="60 109">DMG1500109</strain>
    </source>
</reference>
<evidence type="ECO:0000256" key="12">
    <source>
        <dbReference type="ARBA" id="ARBA00023136"/>
    </source>
</evidence>
<dbReference type="EMBL" id="AABDGJ010000003">
    <property type="protein sequence ID" value="EAG6990014.1"/>
    <property type="molecule type" value="Genomic_DNA"/>
</dbReference>
<reference evidence="62 88" key="4">
    <citation type="submission" date="2018-04" db="EMBL/GenBank/DDBJ databases">
        <title>Genome Analysis of a Prevalent Clone of Listeria monocytogenes Sequence Type 87 in China.</title>
        <authorList>
            <person name="Wang Y."/>
        </authorList>
    </citation>
    <scope>NUCLEOTIDE SEQUENCE [LARGE SCALE GENOMIC DNA]</scope>
    <source>
        <strain evidence="62 88">ICDC_LM1523</strain>
    </source>
</reference>
<gene>
    <name evidence="65" type="primary">lias</name>
    <name evidence="28" type="ORF">A8L61_01515</name>
    <name evidence="37" type="ORF">AB917_05365</name>
    <name evidence="16" type="ORF">ABZ57_00515</name>
    <name evidence="64" type="ORF">AJL21_12285</name>
    <name evidence="25" type="ORF">ART25_01950</name>
    <name evidence="17" type="ORF">ARY78_01070</name>
    <name evidence="32" type="ORF">B1N52_01290</name>
    <name evidence="31" type="ORF">B1S26_01355</name>
    <name evidence="33" type="ORF">B5K54_11750</name>
    <name evidence="29" type="ORF">BB997_02830</name>
    <name evidence="48" type="ORF">BCZ19_01305</name>
    <name evidence="30" type="ORF">BCZ21_00360</name>
    <name evidence="35" type="ORF">CA369_12505</name>
    <name evidence="34" type="ORF">CAV64_01590</name>
    <name evidence="38" type="ORF">CW845_08400</name>
    <name evidence="40" type="ORF">D4920_04790</name>
    <name evidence="39" type="ORF">D4B11_08280</name>
    <name evidence="41" type="ORF">D5N24_02100</name>
    <name evidence="43" type="ORF">D7104_06015</name>
    <name evidence="62" type="ORF">DCK61_04050</name>
    <name evidence="36" type="ORF">DCT16_02795</name>
    <name evidence="19" type="ORF">DQ70_02785</name>
    <name evidence="18" type="ORF">DU018_13460</name>
    <name evidence="65" type="ORF">DYZ80_00215</name>
    <name evidence="27" type="ORF">E1W56_03045</name>
    <name evidence="42" type="ORF">E5F58_01340</name>
    <name evidence="24" type="ORF">EX365_01100</name>
    <name evidence="23" type="ORF">EXZ73_05600</name>
    <name evidence="49" type="ORF">F6436_02890</name>
    <name evidence="50" type="ORF">F6515_07305</name>
    <name evidence="44" type="ORF">FA835_06010</name>
    <name evidence="46" type="ORF">FLQ97_06720</name>
    <name evidence="45" type="ORF">FLR03_03640</name>
    <name evidence="47" type="ORF">FNX40_10855</name>
    <name evidence="53" type="ORF">FV747_04015</name>
    <name evidence="54" type="ORF">G3O21_000578</name>
    <name evidence="55" type="ORF">GHH22_06950</name>
    <name evidence="60" type="ORF">GI949_05765</name>
    <name evidence="52" type="ORF">GJW51_00895</name>
    <name evidence="51" type="ORF">GQG13_02965</name>
    <name evidence="56" type="ORF">GYR60_00390</name>
    <name evidence="57" type="ORF">GYS09_11955</name>
    <name evidence="58" type="ORF">GYX23_07675</name>
    <name evidence="59" type="ORF">GYY14_00375</name>
    <name evidence="61" type="ORF">HQN34_000687</name>
    <name evidence="63" type="ORF">HZJ64_00235</name>
    <name evidence="20" type="ORF">KV70_05255</name>
    <name evidence="21" type="ORF">QD52_01105</name>
    <name evidence="22" type="ORF">UI29_01120</name>
    <name evidence="26" type="ORF">Y261_01030</name>
</gene>
<dbReference type="GO" id="GO:0005886">
    <property type="term" value="C:plasma membrane"/>
    <property type="evidence" value="ECO:0007669"/>
    <property type="project" value="UniProtKB-SubCell"/>
</dbReference>
<keyword evidence="10 14" id="KW-1133">Transmembrane helix</keyword>
<dbReference type="Proteomes" id="UP000337746">
    <property type="component" value="Unassembled WGS sequence"/>
</dbReference>
<dbReference type="Proteomes" id="UP000546397">
    <property type="component" value="Unassembled WGS sequence"/>
</dbReference>
<dbReference type="EC" id="2.7.13.3" evidence="13"/>
<evidence type="ECO:0000256" key="4">
    <source>
        <dbReference type="ARBA" id="ARBA00022553"/>
    </source>
</evidence>
<evidence type="ECO:0000313" key="108">
    <source>
        <dbReference type="Proteomes" id="UP000841146"/>
    </source>
</evidence>
<dbReference type="EMBL" id="DAAJCS010000005">
    <property type="protein sequence ID" value="HAC0012869.1"/>
    <property type="molecule type" value="Genomic_DNA"/>
</dbReference>
<evidence type="ECO:0000313" key="35">
    <source>
        <dbReference type="EMBL" id="EAG4463114.1"/>
    </source>
</evidence>
<dbReference type="Proteomes" id="UP000272537">
    <property type="component" value="Unassembled WGS sequence"/>
</dbReference>
<evidence type="ECO:0000313" key="89">
    <source>
        <dbReference type="Proteomes" id="UP000467347"/>
    </source>
</evidence>
<reference evidence="63 102" key="10">
    <citation type="submission" date="2020-06" db="EMBL/GenBank/DDBJ databases">
        <title>Two Listeria outbreaks in Switzerland in 2018 and 2020.</title>
        <authorList>
            <person name="Stevens M.J.A."/>
            <person name="Bloemberg G."/>
            <person name="Nusch-Inderbinnen M."/>
            <person name="Stephan R."/>
        </authorList>
    </citation>
    <scope>NUCLEOTIDE SEQUENCE [LARGE SCALE GENOMIC DNA]</scope>
    <source>
        <strain evidence="63 102">N18-0707</strain>
    </source>
</reference>
<dbReference type="Proteomes" id="UP000389283">
    <property type="component" value="Unassembled WGS sequence"/>
</dbReference>
<dbReference type="EMBL" id="AALGDA010000017">
    <property type="protein sequence ID" value="ECY9782797.1"/>
    <property type="molecule type" value="Genomic_DNA"/>
</dbReference>
<dbReference type="Proteomes" id="UP000481141">
    <property type="component" value="Unassembled WGS sequence"/>
</dbReference>
<keyword evidence="5 13" id="KW-0808">Transferase</keyword>
<evidence type="ECO:0000313" key="45">
    <source>
        <dbReference type="EMBL" id="ECB9472770.1"/>
    </source>
</evidence>
<dbReference type="EMBL" id="AAIAJJ010000005">
    <property type="protein sequence ID" value="ECC1557299.1"/>
    <property type="molecule type" value="Genomic_DNA"/>
</dbReference>
<keyword evidence="4" id="KW-0597">Phosphoprotein</keyword>
<dbReference type="Proteomes" id="UP000540117">
    <property type="component" value="Unassembled WGS sequence"/>
</dbReference>
<dbReference type="EMBL" id="DAAIHR010000001">
    <property type="protein sequence ID" value="HAB8396964.1"/>
    <property type="molecule type" value="Genomic_DNA"/>
</dbReference>
<dbReference type="EMBL" id="AAAKQF010000003">
    <property type="protein sequence ID" value="EAC9039607.1"/>
    <property type="molecule type" value="Genomic_DNA"/>
</dbReference>
<dbReference type="PANTHER" id="PTHR24421:SF37">
    <property type="entry name" value="SENSOR HISTIDINE KINASE NARS"/>
    <property type="match status" value="1"/>
</dbReference>
<keyword evidence="3 13" id="KW-1003">Cell membrane</keyword>
<evidence type="ECO:0000313" key="79">
    <source>
        <dbReference type="Proteomes" id="UP000376505"/>
    </source>
</evidence>
<dbReference type="Proteomes" id="UP000460224">
    <property type="component" value="Unassembled WGS sequence"/>
</dbReference>